<accession>A0A6M5Z2F3</accession>
<dbReference type="Pfam" id="PF01988">
    <property type="entry name" value="VIT1"/>
    <property type="match status" value="1"/>
</dbReference>
<comment type="subcellular location">
    <subcellularLocation>
        <location evidence="1">Endomembrane system</location>
        <topology evidence="1">Multi-pass membrane protein</topology>
    </subcellularLocation>
</comment>
<feature type="transmembrane region" description="Helical" evidence="5">
    <location>
        <begin position="21"/>
        <end position="40"/>
    </location>
</feature>
<reference evidence="7" key="1">
    <citation type="submission" date="2020-05" db="EMBL/GenBank/DDBJ databases">
        <title>Frigoriglobus tundricola gen. nov., sp. nov., a psychrotolerant cellulolytic planctomycete of the family Gemmataceae with two divergent copies of 16S rRNA gene.</title>
        <authorList>
            <person name="Kulichevskaya I.S."/>
            <person name="Ivanova A.A."/>
            <person name="Naumoff D.G."/>
            <person name="Beletsky A.V."/>
            <person name="Rijpstra W.I.C."/>
            <person name="Sinninghe Damste J.S."/>
            <person name="Mardanov A.V."/>
            <person name="Ravin N.V."/>
            <person name="Dedysh S.N."/>
        </authorList>
    </citation>
    <scope>NUCLEOTIDE SEQUENCE [LARGE SCALE GENOMIC DNA]</scope>
    <source>
        <strain evidence="7">PL17</strain>
    </source>
</reference>
<feature type="transmembrane region" description="Helical" evidence="5">
    <location>
        <begin position="171"/>
        <end position="193"/>
    </location>
</feature>
<protein>
    <recommendedName>
        <fullName evidence="8">VIT family protein</fullName>
    </recommendedName>
</protein>
<sequence length="222" mass="24596">MNQLYTFFDRYLEPAERLNEVLFGLIMVLIITLGAGALVAKGEDETEDLLKSVIGCNVAWGVIQGWMFVIDAVFERGRRARLFDAVRHDPDAERARAAVREEIDPDLEPFTSDEARAALARDTVRTVKGTEIESTRTTRDDLWGAVAVFILVSATTIPAVVPFLLIDNVRLALRVSNGLLLILLFLTGFRWAALTNINRWRFGFSVMLGGVVMVAIAEVLGG</sequence>
<organism evidence="6 7">
    <name type="scientific">Frigoriglobus tundricola</name>
    <dbReference type="NCBI Taxonomy" id="2774151"/>
    <lineage>
        <taxon>Bacteria</taxon>
        <taxon>Pseudomonadati</taxon>
        <taxon>Planctomycetota</taxon>
        <taxon>Planctomycetia</taxon>
        <taxon>Gemmatales</taxon>
        <taxon>Gemmataceae</taxon>
        <taxon>Frigoriglobus</taxon>
    </lineage>
</organism>
<dbReference type="KEGG" id="ftj:FTUN_7326"/>
<dbReference type="Proteomes" id="UP000503447">
    <property type="component" value="Chromosome"/>
</dbReference>
<keyword evidence="2 5" id="KW-0812">Transmembrane</keyword>
<dbReference type="GO" id="GO:0030026">
    <property type="term" value="P:intracellular manganese ion homeostasis"/>
    <property type="evidence" value="ECO:0007669"/>
    <property type="project" value="InterPro"/>
</dbReference>
<keyword evidence="4 5" id="KW-0472">Membrane</keyword>
<evidence type="ECO:0000256" key="2">
    <source>
        <dbReference type="ARBA" id="ARBA00022692"/>
    </source>
</evidence>
<keyword evidence="7" id="KW-1185">Reference proteome</keyword>
<keyword evidence="3 5" id="KW-1133">Transmembrane helix</keyword>
<evidence type="ECO:0008006" key="8">
    <source>
        <dbReference type="Google" id="ProtNLM"/>
    </source>
</evidence>
<feature type="transmembrane region" description="Helical" evidence="5">
    <location>
        <begin position="142"/>
        <end position="165"/>
    </location>
</feature>
<dbReference type="InterPro" id="IPR008217">
    <property type="entry name" value="Ccc1_fam"/>
</dbReference>
<evidence type="ECO:0000256" key="4">
    <source>
        <dbReference type="ARBA" id="ARBA00023136"/>
    </source>
</evidence>
<name>A0A6M5Z2F3_9BACT</name>
<evidence type="ECO:0000256" key="5">
    <source>
        <dbReference type="SAM" id="Phobius"/>
    </source>
</evidence>
<evidence type="ECO:0000256" key="1">
    <source>
        <dbReference type="ARBA" id="ARBA00004127"/>
    </source>
</evidence>
<gene>
    <name evidence="6" type="ORF">FTUN_7326</name>
</gene>
<evidence type="ECO:0000256" key="3">
    <source>
        <dbReference type="ARBA" id="ARBA00022989"/>
    </source>
</evidence>
<feature type="transmembrane region" description="Helical" evidence="5">
    <location>
        <begin position="200"/>
        <end position="220"/>
    </location>
</feature>
<proteinExistence type="predicted"/>
<evidence type="ECO:0000313" key="6">
    <source>
        <dbReference type="EMBL" id="QJW99703.1"/>
    </source>
</evidence>
<evidence type="ECO:0000313" key="7">
    <source>
        <dbReference type="Proteomes" id="UP000503447"/>
    </source>
</evidence>
<dbReference type="GO" id="GO:0005384">
    <property type="term" value="F:manganese ion transmembrane transporter activity"/>
    <property type="evidence" value="ECO:0007669"/>
    <property type="project" value="InterPro"/>
</dbReference>
<dbReference type="EMBL" id="CP053452">
    <property type="protein sequence ID" value="QJW99703.1"/>
    <property type="molecule type" value="Genomic_DNA"/>
</dbReference>
<dbReference type="AlphaFoldDB" id="A0A6M5Z2F3"/>
<feature type="transmembrane region" description="Helical" evidence="5">
    <location>
        <begin position="52"/>
        <end position="74"/>
    </location>
</feature>
<dbReference type="GO" id="GO:0012505">
    <property type="term" value="C:endomembrane system"/>
    <property type="evidence" value="ECO:0007669"/>
    <property type="project" value="UniProtKB-SubCell"/>
</dbReference>